<dbReference type="PROSITE" id="PS50405">
    <property type="entry name" value="GST_CTER"/>
    <property type="match status" value="1"/>
</dbReference>
<feature type="site" description="Lowers pKa of active site Cys" evidence="3">
    <location>
        <position position="246"/>
    </location>
</feature>
<dbReference type="Proteomes" id="UP000262073">
    <property type="component" value="Chromosome"/>
</dbReference>
<dbReference type="FunFam" id="3.40.30.10:FF:000058">
    <property type="entry name" value="Glutathione S-transferase, omega"/>
    <property type="match status" value="1"/>
</dbReference>
<evidence type="ECO:0000259" key="4">
    <source>
        <dbReference type="PROSITE" id="PS50405"/>
    </source>
</evidence>
<dbReference type="InterPro" id="IPR036282">
    <property type="entry name" value="Glutathione-S-Trfase_C_sf"/>
</dbReference>
<protein>
    <submittedName>
        <fullName evidence="5">Glutathione S-transferase family protein</fullName>
    </submittedName>
</protein>
<evidence type="ECO:0000256" key="3">
    <source>
        <dbReference type="PIRSR" id="PIRSR015753-3"/>
    </source>
</evidence>
<accession>A0A346NLR8</accession>
<feature type="binding site" evidence="2">
    <location>
        <begin position="141"/>
        <end position="142"/>
    </location>
    <ligand>
        <name>glutathione</name>
        <dbReference type="ChEBI" id="CHEBI:57925"/>
    </ligand>
</feature>
<dbReference type="InterPro" id="IPR004045">
    <property type="entry name" value="Glutathione_S-Trfase_N"/>
</dbReference>
<organism evidence="5 6">
    <name type="scientific">Salinimonas sediminis</name>
    <dbReference type="NCBI Taxonomy" id="2303538"/>
    <lineage>
        <taxon>Bacteria</taxon>
        <taxon>Pseudomonadati</taxon>
        <taxon>Pseudomonadota</taxon>
        <taxon>Gammaproteobacteria</taxon>
        <taxon>Alteromonadales</taxon>
        <taxon>Alteromonadaceae</taxon>
        <taxon>Alteromonas/Salinimonas group</taxon>
        <taxon>Salinimonas</taxon>
    </lineage>
</organism>
<feature type="domain" description="GST C-terminal" evidence="4">
    <location>
        <begin position="161"/>
        <end position="289"/>
    </location>
</feature>
<evidence type="ECO:0000256" key="1">
    <source>
        <dbReference type="PIRSR" id="PIRSR015753-1"/>
    </source>
</evidence>
<dbReference type="GO" id="GO:0004364">
    <property type="term" value="F:glutathione transferase activity"/>
    <property type="evidence" value="ECO:0007669"/>
    <property type="project" value="InterPro"/>
</dbReference>
<keyword evidence="6" id="KW-1185">Reference proteome</keyword>
<dbReference type="EMBL" id="CP031769">
    <property type="protein sequence ID" value="AXR06475.1"/>
    <property type="molecule type" value="Genomic_DNA"/>
</dbReference>
<dbReference type="SFLD" id="SFLDS00019">
    <property type="entry name" value="Glutathione_Transferase_(cytos"/>
    <property type="match status" value="1"/>
</dbReference>
<dbReference type="Pfam" id="PF13409">
    <property type="entry name" value="GST_N_2"/>
    <property type="match status" value="1"/>
</dbReference>
<dbReference type="PANTHER" id="PTHR32419">
    <property type="entry name" value="GLUTATHIONYL-HYDROQUINONE REDUCTASE"/>
    <property type="match status" value="1"/>
</dbReference>
<dbReference type="OrthoDB" id="9769158at2"/>
<evidence type="ECO:0000256" key="2">
    <source>
        <dbReference type="PIRSR" id="PIRSR015753-2"/>
    </source>
</evidence>
<feature type="binding site" evidence="2">
    <location>
        <begin position="123"/>
        <end position="126"/>
    </location>
    <ligand>
        <name>glutathione</name>
        <dbReference type="ChEBI" id="CHEBI:57925"/>
    </ligand>
</feature>
<dbReference type="InterPro" id="IPR036249">
    <property type="entry name" value="Thioredoxin-like_sf"/>
</dbReference>
<keyword evidence="5" id="KW-0808">Transferase</keyword>
<sequence length="320" mass="37327">MGLLVDGKWQDKWYDTDKNAGKFERQEASFRHWIQDAQDARFPPQRDRYHLYVSLACPWAHRTLIMRQLKDLQDIISVSVVSPEMLDNGWTFAGYPDATGDTLYRKQFLYELYTMADAHVTTRVTVPLLWDKQQKTIVSNESADIIRMFNSEFNTLTGNTDDYYPAQLAQEIEQVNALVYHNINNGVYKAGFATTQSAYEEAVTSLFRALDTIEQRLVHQRYLCGKQFTEADWRLFTTLIRFDAVYYGHFKCNIRRIADYPALSGYMRELYQHPGVSQTVNLNHIKHHYYFSHTMVNPTQVVPLGPELDLDSPHGREQLF</sequence>
<dbReference type="Pfam" id="PF13410">
    <property type="entry name" value="GST_C_2"/>
    <property type="match status" value="1"/>
</dbReference>
<name>A0A346NLR8_9ALTE</name>
<feature type="binding site" evidence="2">
    <location>
        <position position="90"/>
    </location>
    <ligand>
        <name>glutathione</name>
        <dbReference type="ChEBI" id="CHEBI:57925"/>
    </ligand>
</feature>
<feature type="site" description="Lowers pKa of active site Cys" evidence="3">
    <location>
        <position position="289"/>
    </location>
</feature>
<dbReference type="KEGG" id="salm:D0Y50_08910"/>
<dbReference type="AlphaFoldDB" id="A0A346NLR8"/>
<evidence type="ECO:0000313" key="6">
    <source>
        <dbReference type="Proteomes" id="UP000262073"/>
    </source>
</evidence>
<dbReference type="InterPro" id="IPR040079">
    <property type="entry name" value="Glutathione_S-Trfase"/>
</dbReference>
<dbReference type="Gene3D" id="3.40.30.10">
    <property type="entry name" value="Glutaredoxin"/>
    <property type="match status" value="1"/>
</dbReference>
<dbReference type="InterPro" id="IPR010987">
    <property type="entry name" value="Glutathione-S-Trfase_C-like"/>
</dbReference>
<gene>
    <name evidence="5" type="ORF">D0Y50_08910</name>
</gene>
<dbReference type="PIRSF" id="PIRSF015753">
    <property type="entry name" value="GST"/>
    <property type="match status" value="1"/>
</dbReference>
<dbReference type="InterPro" id="IPR016639">
    <property type="entry name" value="GST_Omega/GSH"/>
</dbReference>
<dbReference type="Gene3D" id="1.20.1050.10">
    <property type="match status" value="1"/>
</dbReference>
<dbReference type="SFLD" id="SFLDG01206">
    <property type="entry name" value="Xi.1"/>
    <property type="match status" value="1"/>
</dbReference>
<dbReference type="SUPFAM" id="SSF47616">
    <property type="entry name" value="GST C-terminal domain-like"/>
    <property type="match status" value="1"/>
</dbReference>
<proteinExistence type="predicted"/>
<dbReference type="RefSeq" id="WP_117316532.1">
    <property type="nucleotide sequence ID" value="NZ_CP031769.1"/>
</dbReference>
<evidence type="ECO:0000313" key="5">
    <source>
        <dbReference type="EMBL" id="AXR06475.1"/>
    </source>
</evidence>
<dbReference type="SUPFAM" id="SSF52833">
    <property type="entry name" value="Thioredoxin-like"/>
    <property type="match status" value="1"/>
</dbReference>
<dbReference type="InterPro" id="IPR047047">
    <property type="entry name" value="GST_Omega-like_C"/>
</dbReference>
<dbReference type="SFLD" id="SFLDG01148">
    <property type="entry name" value="Xi_(cytGST)"/>
    <property type="match status" value="1"/>
</dbReference>
<reference evidence="5 6" key="1">
    <citation type="submission" date="2018-08" db="EMBL/GenBank/DDBJ databases">
        <title>Salinimonas sediminis sp. nov., a piezophilic bacterium isolated from a deep-sea sediment sample from the New Britain Trench.</title>
        <authorList>
            <person name="Cao J."/>
        </authorList>
    </citation>
    <scope>NUCLEOTIDE SEQUENCE [LARGE SCALE GENOMIC DNA]</scope>
    <source>
        <strain evidence="5 6">N102</strain>
    </source>
</reference>
<dbReference type="GO" id="GO:0005737">
    <property type="term" value="C:cytoplasm"/>
    <property type="evidence" value="ECO:0007669"/>
    <property type="project" value="TreeGrafter"/>
</dbReference>
<feature type="active site" description="Nucleophile" evidence="1">
    <location>
        <position position="57"/>
    </location>
</feature>
<dbReference type="CDD" id="cd03190">
    <property type="entry name" value="GST_C_Omega_like"/>
    <property type="match status" value="1"/>
</dbReference>
<feature type="active site" description="Proton donor/acceptor" evidence="1">
    <location>
        <position position="188"/>
    </location>
</feature>
<dbReference type="PANTHER" id="PTHR32419:SF6">
    <property type="entry name" value="GLUTATHIONE S-TRANSFERASE OMEGA-LIKE 1-RELATED"/>
    <property type="match status" value="1"/>
</dbReference>